<accession>A0ABT9XFW0</accession>
<sequence length="90" mass="9482">MRKSGIDAGPEAWAGWRGGEVWAGVGWRGLAWAGVGWRGLAWAGVGWRGLAWAGGVRAQVASPPRLTARRSGIGSLSFPISCRRRLGTAP</sequence>
<dbReference type="EMBL" id="JAUSTP010000002">
    <property type="protein sequence ID" value="MDQ0188641.1"/>
    <property type="molecule type" value="Genomic_DNA"/>
</dbReference>
<evidence type="ECO:0000313" key="1">
    <source>
        <dbReference type="EMBL" id="MDQ0188641.1"/>
    </source>
</evidence>
<dbReference type="Proteomes" id="UP001232973">
    <property type="component" value="Unassembled WGS sequence"/>
</dbReference>
<gene>
    <name evidence="1" type="ORF">J2S03_000453</name>
</gene>
<protein>
    <submittedName>
        <fullName evidence="1">Uncharacterized protein</fullName>
    </submittedName>
</protein>
<evidence type="ECO:0000313" key="2">
    <source>
        <dbReference type="Proteomes" id="UP001232973"/>
    </source>
</evidence>
<name>A0ABT9XFW0_9BACL</name>
<keyword evidence="2" id="KW-1185">Reference proteome</keyword>
<proteinExistence type="predicted"/>
<comment type="caution">
    <text evidence="1">The sequence shown here is derived from an EMBL/GenBank/DDBJ whole genome shotgun (WGS) entry which is preliminary data.</text>
</comment>
<organism evidence="1 2">
    <name type="scientific">Alicyclobacillus cycloheptanicus</name>
    <dbReference type="NCBI Taxonomy" id="1457"/>
    <lineage>
        <taxon>Bacteria</taxon>
        <taxon>Bacillati</taxon>
        <taxon>Bacillota</taxon>
        <taxon>Bacilli</taxon>
        <taxon>Bacillales</taxon>
        <taxon>Alicyclobacillaceae</taxon>
        <taxon>Alicyclobacillus</taxon>
    </lineage>
</organism>
<reference evidence="1 2" key="1">
    <citation type="submission" date="2023-07" db="EMBL/GenBank/DDBJ databases">
        <title>Genomic Encyclopedia of Type Strains, Phase IV (KMG-IV): sequencing the most valuable type-strain genomes for metagenomic binning, comparative biology and taxonomic classification.</title>
        <authorList>
            <person name="Goeker M."/>
        </authorList>
    </citation>
    <scope>NUCLEOTIDE SEQUENCE [LARGE SCALE GENOMIC DNA]</scope>
    <source>
        <strain evidence="1 2">DSM 4006</strain>
    </source>
</reference>